<proteinExistence type="predicted"/>
<evidence type="ECO:0000313" key="2">
    <source>
        <dbReference type="Proteomes" id="UP000695023"/>
    </source>
</evidence>
<evidence type="ECO:0000256" key="1">
    <source>
        <dbReference type="SAM" id="MobiDB-lite"/>
    </source>
</evidence>
<dbReference type="AlphaFoldDB" id="A0A9Y3RTH7"/>
<feature type="compositionally biased region" description="Basic and acidic residues" evidence="1">
    <location>
        <begin position="125"/>
        <end position="134"/>
    </location>
</feature>
<organism evidence="2 3">
    <name type="scientific">Pundamilia nyererei</name>
    <dbReference type="NCBI Taxonomy" id="303518"/>
    <lineage>
        <taxon>Eukaryota</taxon>
        <taxon>Metazoa</taxon>
        <taxon>Chordata</taxon>
        <taxon>Craniata</taxon>
        <taxon>Vertebrata</taxon>
        <taxon>Euteleostomi</taxon>
        <taxon>Actinopterygii</taxon>
        <taxon>Neopterygii</taxon>
        <taxon>Teleostei</taxon>
        <taxon>Neoteleostei</taxon>
        <taxon>Acanthomorphata</taxon>
        <taxon>Ovalentaria</taxon>
        <taxon>Cichlomorphae</taxon>
        <taxon>Cichliformes</taxon>
        <taxon>Cichlidae</taxon>
        <taxon>African cichlids</taxon>
        <taxon>Pseudocrenilabrinae</taxon>
        <taxon>Haplochromini</taxon>
        <taxon>Pundamilia</taxon>
    </lineage>
</organism>
<feature type="region of interest" description="Disordered" evidence="1">
    <location>
        <begin position="125"/>
        <end position="152"/>
    </location>
</feature>
<dbReference type="PANTHER" id="PTHR46291">
    <property type="entry name" value="C2 DOMAIN-CONTAINING PROTEIN"/>
    <property type="match status" value="1"/>
</dbReference>
<gene>
    <name evidence="3 4" type="primary">LOC102199690</name>
</gene>
<dbReference type="Proteomes" id="UP000695023">
    <property type="component" value="Unplaced"/>
</dbReference>
<dbReference type="GeneID" id="102199690"/>
<keyword evidence="2" id="KW-1185">Reference proteome</keyword>
<evidence type="ECO:0000313" key="4">
    <source>
        <dbReference type="RefSeq" id="XP_013769195.1"/>
    </source>
</evidence>
<feature type="region of interest" description="Disordered" evidence="1">
    <location>
        <begin position="35"/>
        <end position="66"/>
    </location>
</feature>
<protein>
    <submittedName>
        <fullName evidence="3 4">C2 calcium-dependent domain-containing protein 4A-like</fullName>
    </submittedName>
</protein>
<dbReference type="RefSeq" id="XP_013769195.1">
    <property type="nucleotide sequence ID" value="XM_013913741.1"/>
</dbReference>
<dbReference type="InterPro" id="IPR043549">
    <property type="entry name" value="C2C4C/C2C4D"/>
</dbReference>
<dbReference type="RefSeq" id="XP_005744755.1">
    <property type="nucleotide sequence ID" value="XM_005744698.1"/>
</dbReference>
<evidence type="ECO:0000313" key="3">
    <source>
        <dbReference type="RefSeq" id="XP_005744755.1"/>
    </source>
</evidence>
<sequence>MSAFKPRSLQTLVLTPEKIPSFFLLPCTPRPYPVSPERTRLLSHHGGDSERPPENPPSPASSPRFYTPLPVIHPHNAAAVSADVDMDLTTRAAMSLCHVPKVTTPYGFRNVLAVSPCTRRRESLFHRNRGDPHTVSDPADLGPGPSPSRRARTASLHPMRTLGLQVIKALQRPAATLKALSPAIQRTTPK</sequence>
<dbReference type="PANTHER" id="PTHR46291:SF4">
    <property type="entry name" value="C2 CALCIUM-DEPENDENT DOMAIN-CONTAINING PROTEIN 4C-LIKE"/>
    <property type="match status" value="1"/>
</dbReference>
<feature type="compositionally biased region" description="Basic and acidic residues" evidence="1">
    <location>
        <begin position="37"/>
        <end position="53"/>
    </location>
</feature>
<name>A0A9Y3RTH7_9CICH</name>
<accession>A0A9Y3RTH7</accession>
<reference evidence="3 4" key="1">
    <citation type="submission" date="2025-04" db="UniProtKB">
        <authorList>
            <consortium name="RefSeq"/>
        </authorList>
    </citation>
    <scope>IDENTIFICATION</scope>
</reference>